<dbReference type="Gene3D" id="1.20.1270.60">
    <property type="entry name" value="Arfaptin homology (AH) domain/BAR domain"/>
    <property type="match status" value="1"/>
</dbReference>
<dbReference type="PROSITE" id="PS50011">
    <property type="entry name" value="PROTEIN_KINASE_DOM"/>
    <property type="match status" value="1"/>
</dbReference>
<dbReference type="InterPro" id="IPR031160">
    <property type="entry name" value="F_BAR_dom"/>
</dbReference>
<dbReference type="Pfam" id="PF07714">
    <property type="entry name" value="PK_Tyr_Ser-Thr"/>
    <property type="match status" value="1"/>
</dbReference>
<keyword evidence="13" id="KW-0727">SH2 domain</keyword>
<keyword evidence="4 10" id="KW-0547">Nucleotide-binding</keyword>
<keyword evidence="1" id="KW-0597">Phosphoprotein</keyword>
<evidence type="ECO:0000313" key="22">
    <source>
        <dbReference type="Proteomes" id="UP000265160"/>
    </source>
</evidence>
<evidence type="ECO:0000256" key="1">
    <source>
        <dbReference type="ARBA" id="ARBA00022553"/>
    </source>
</evidence>
<dbReference type="CDD" id="cd10361">
    <property type="entry name" value="SH2_Fps_family"/>
    <property type="match status" value="1"/>
</dbReference>
<evidence type="ECO:0000256" key="17">
    <source>
        <dbReference type="SAM" id="MobiDB-lite"/>
    </source>
</evidence>
<comment type="catalytic activity">
    <reaction evidence="9 10">
        <text>L-tyrosyl-[protein] + ATP = O-phospho-L-tyrosyl-[protein] + ADP + H(+)</text>
        <dbReference type="Rhea" id="RHEA:10596"/>
        <dbReference type="Rhea" id="RHEA-COMP:10136"/>
        <dbReference type="Rhea" id="RHEA-COMP:20101"/>
        <dbReference type="ChEBI" id="CHEBI:15378"/>
        <dbReference type="ChEBI" id="CHEBI:30616"/>
        <dbReference type="ChEBI" id="CHEBI:46858"/>
        <dbReference type="ChEBI" id="CHEBI:61978"/>
        <dbReference type="ChEBI" id="CHEBI:456216"/>
        <dbReference type="EC" id="2.7.10.2"/>
    </reaction>
</comment>
<evidence type="ECO:0000259" key="18">
    <source>
        <dbReference type="PROSITE" id="PS50001"/>
    </source>
</evidence>
<keyword evidence="10" id="KW-0206">Cytoskeleton</keyword>
<dbReference type="InterPro" id="IPR001245">
    <property type="entry name" value="Ser-Thr/Tyr_kinase_cat_dom"/>
</dbReference>
<evidence type="ECO:0000256" key="2">
    <source>
        <dbReference type="ARBA" id="ARBA00022679"/>
    </source>
</evidence>
<dbReference type="Gene3D" id="3.30.505.10">
    <property type="entry name" value="SH2 domain"/>
    <property type="match status" value="1"/>
</dbReference>
<dbReference type="InterPro" id="IPR001060">
    <property type="entry name" value="FCH_dom"/>
</dbReference>
<evidence type="ECO:0000256" key="5">
    <source>
        <dbReference type="ARBA" id="ARBA00022777"/>
    </source>
</evidence>
<evidence type="ECO:0000256" key="14">
    <source>
        <dbReference type="PROSITE-ProRule" id="PRU01077"/>
    </source>
</evidence>
<dbReference type="SMART" id="SM00252">
    <property type="entry name" value="SH2"/>
    <property type="match status" value="1"/>
</dbReference>
<evidence type="ECO:0000256" key="4">
    <source>
        <dbReference type="ARBA" id="ARBA00022741"/>
    </source>
</evidence>
<dbReference type="PRINTS" id="PR00109">
    <property type="entry name" value="TYRKINASE"/>
</dbReference>
<dbReference type="SMART" id="SM00219">
    <property type="entry name" value="TyrKc"/>
    <property type="match status" value="1"/>
</dbReference>
<dbReference type="SUPFAM" id="SSF103657">
    <property type="entry name" value="BAR/IMD domain-like"/>
    <property type="match status" value="1"/>
</dbReference>
<dbReference type="PROSITE" id="PS00109">
    <property type="entry name" value="PROTEIN_KINASE_TYR"/>
    <property type="match status" value="1"/>
</dbReference>
<reference evidence="21" key="3">
    <citation type="submission" date="2025-09" db="UniProtKB">
        <authorList>
            <consortium name="Ensembl"/>
        </authorList>
    </citation>
    <scope>IDENTIFICATION</scope>
</reference>
<dbReference type="Pfam" id="PF00611">
    <property type="entry name" value="FCH"/>
    <property type="match status" value="1"/>
</dbReference>
<protein>
    <recommendedName>
        <fullName evidence="10">Tyrosine-protein kinase</fullName>
        <ecNumber evidence="10">2.7.10.2</ecNumber>
    </recommendedName>
</protein>
<dbReference type="PIRSF" id="PIRSF000632">
    <property type="entry name" value="TyrPK_fps"/>
    <property type="match status" value="1"/>
</dbReference>
<dbReference type="GO" id="GO:0004715">
    <property type="term" value="F:non-membrane spanning protein tyrosine kinase activity"/>
    <property type="evidence" value="ECO:0007669"/>
    <property type="project" value="UniProtKB-EC"/>
</dbReference>
<dbReference type="InterPro" id="IPR000980">
    <property type="entry name" value="SH2"/>
</dbReference>
<dbReference type="InterPro" id="IPR011009">
    <property type="entry name" value="Kinase-like_dom_sf"/>
</dbReference>
<keyword evidence="8 10" id="KW-0829">Tyrosine-protein kinase</keyword>
<keyword evidence="10" id="KW-0963">Cytoplasm</keyword>
<feature type="binding site" evidence="12 15">
    <location>
        <position position="554"/>
    </location>
    <ligand>
        <name>ATP</name>
        <dbReference type="ChEBI" id="CHEBI:30616"/>
    </ligand>
</feature>
<keyword evidence="5 10" id="KW-0418">Kinase</keyword>
<dbReference type="InterPro" id="IPR036860">
    <property type="entry name" value="SH2_dom_sf"/>
</dbReference>
<dbReference type="InterPro" id="IPR035849">
    <property type="entry name" value="Fes/Fps/Fer_SH2"/>
</dbReference>
<evidence type="ECO:0000256" key="3">
    <source>
        <dbReference type="ARBA" id="ARBA00022707"/>
    </source>
</evidence>
<evidence type="ECO:0000256" key="13">
    <source>
        <dbReference type="PROSITE-ProRule" id="PRU00191"/>
    </source>
</evidence>
<dbReference type="Gene3D" id="1.10.510.10">
    <property type="entry name" value="Transferase(Phosphotransferase) domain 1"/>
    <property type="match status" value="1"/>
</dbReference>
<feature type="coiled-coil region" evidence="16">
    <location>
        <begin position="131"/>
        <end position="182"/>
    </location>
</feature>
<reference evidence="21" key="2">
    <citation type="submission" date="2025-08" db="UniProtKB">
        <authorList>
            <consortium name="Ensembl"/>
        </authorList>
    </citation>
    <scope>IDENTIFICATION</scope>
</reference>
<dbReference type="SUPFAM" id="SSF56112">
    <property type="entry name" value="Protein kinase-like (PK-like)"/>
    <property type="match status" value="1"/>
</dbReference>
<dbReference type="EC" id="2.7.10.2" evidence="10"/>
<feature type="domain" description="SH2" evidence="18">
    <location>
        <begin position="422"/>
        <end position="512"/>
    </location>
</feature>
<evidence type="ECO:0000256" key="6">
    <source>
        <dbReference type="ARBA" id="ARBA00022840"/>
    </source>
</evidence>
<dbReference type="FunFam" id="3.30.505.10:FF:000020">
    <property type="entry name" value="Tyrosine-protein kinase"/>
    <property type="match status" value="1"/>
</dbReference>
<comment type="subcellular location">
    <subcellularLocation>
        <location evidence="10">Cytoplasm</location>
        <location evidence="10">Cytoskeleton</location>
    </subcellularLocation>
</comment>
<name>A0A3P9D9T4_9CICH</name>
<evidence type="ECO:0000256" key="8">
    <source>
        <dbReference type="ARBA" id="ARBA00023137"/>
    </source>
</evidence>
<dbReference type="Gene3D" id="1.10.287.160">
    <property type="entry name" value="HR1 repeat"/>
    <property type="match status" value="1"/>
</dbReference>
<dbReference type="Ensembl" id="ENSMZET00005032121.1">
    <property type="protein sequence ID" value="ENSMZEP00005031119.1"/>
    <property type="gene ID" value="ENSMZEG00005023198.1"/>
</dbReference>
<evidence type="ECO:0000256" key="16">
    <source>
        <dbReference type="SAM" id="Coils"/>
    </source>
</evidence>
<keyword evidence="3" id="KW-0449">Lipoprotein</keyword>
<sequence length="783" mass="89110">MGFGRDLRNSHEGLLKLQDWELKLLETVKRFMTLRVKSDKEYASLLLSMTQQMEKQETADYVSTVSKSWSQVIRQTEALGRIMRSHADDLNSGPLHRLATLIRDKQQVKKSYQSLHQQLESHIHKVTRTDLDKLKVTYRQLSRDASNAKEKYREAVAKGREVERARDRYDKAMGKLHNLHNQYVLAVCSARTQQDEHRCHAAPALLDALQRMQEDMTLALKNILEKYCQLLFVSLHRRLQVSSHLLDRTPLCPGCTGNHLPTSLRSPETPEATVEFDASLSEEMDNLPANEILWNTLTAESLRANCVLLLSQKLSLLELRHAVQSLRSSEASLASQKALLDAKMADAAASPPPPPPPPALPYEDDTRSVGSTDKVKDRGSRFDTLRHSLAGMIRSPKAMLGSSTSFFDVIPTSERPLAEQEWYHGAIPRIEAQELLRQQGDFLVRESHGKPGEYVLSVFSDDQRRHFIIQYADNQYRFEGTGFTTIPQLIEHHFTTKQVITKKSGVVLQNPVVKDKKWILNHEDVVLGDLLGKGNFGEVYKGTLQRDKTPVAVKTCKEDLLPELKIRFLSEARILKQYDHPNIVKLIGVCTQRQPIYIVMELVPGGDFLSFLRKKKDELKTKQLLRFAVDAAAGMAYLESKNCIHRDLAARNCLVGDNSVLKISDFGMSRQEDDGIYSSSGLKQIPIKWTAPEALNYGRYSSESDVWSYGILLWETFSLGVCPYPGMTNQQAREQVEKGYRMACPQRCPDDVYKVMQRCWQYSPEDRPKFSELQRDLAAIKKK</sequence>
<dbReference type="InterPro" id="IPR020635">
    <property type="entry name" value="Tyr_kinase_cat_dom"/>
</dbReference>
<dbReference type="FunFam" id="3.30.200.20:FF:000089">
    <property type="entry name" value="Tyrosine-protein kinase"/>
    <property type="match status" value="1"/>
</dbReference>
<accession>A0A3P9D9T4</accession>
<evidence type="ECO:0000259" key="19">
    <source>
        <dbReference type="PROSITE" id="PS50011"/>
    </source>
</evidence>
<dbReference type="InterPro" id="IPR016250">
    <property type="entry name" value="Tyr-prot_kinase_Fes/Fps"/>
</dbReference>
<comment type="similarity">
    <text evidence="10">Belongs to the protein kinase superfamily. Tyr protein kinase family. Fes/fps subfamily.</text>
</comment>
<keyword evidence="3" id="KW-0519">Myristate</keyword>
<feature type="domain" description="Protein kinase" evidence="19">
    <location>
        <begin position="525"/>
        <end position="780"/>
    </location>
</feature>
<feature type="active site" description="Proton acceptor" evidence="11">
    <location>
        <position position="647"/>
    </location>
</feature>
<dbReference type="GO" id="GO:0005856">
    <property type="term" value="C:cytoskeleton"/>
    <property type="evidence" value="ECO:0007669"/>
    <property type="project" value="UniProtKB-SubCell"/>
</dbReference>
<keyword evidence="7 14" id="KW-0175">Coiled coil</keyword>
<proteinExistence type="inferred from homology"/>
<evidence type="ECO:0000256" key="12">
    <source>
        <dbReference type="PIRSR" id="PIRSR000632-2"/>
    </source>
</evidence>
<keyword evidence="22" id="KW-1185">Reference proteome</keyword>
<dbReference type="InterPro" id="IPR000719">
    <property type="entry name" value="Prot_kinase_dom"/>
</dbReference>
<dbReference type="PANTHER" id="PTHR24418">
    <property type="entry name" value="TYROSINE-PROTEIN KINASE"/>
    <property type="match status" value="1"/>
</dbReference>
<evidence type="ECO:0000256" key="7">
    <source>
        <dbReference type="ARBA" id="ARBA00023054"/>
    </source>
</evidence>
<evidence type="ECO:0000259" key="20">
    <source>
        <dbReference type="PROSITE" id="PS51741"/>
    </source>
</evidence>
<reference evidence="21 22" key="1">
    <citation type="journal article" date="2014" name="Nature">
        <title>The genomic substrate for adaptive radiation in African cichlid fish.</title>
        <authorList>
            <person name="Brawand D."/>
            <person name="Wagner C.E."/>
            <person name="Li Y.I."/>
            <person name="Malinsky M."/>
            <person name="Keller I."/>
            <person name="Fan S."/>
            <person name="Simakov O."/>
            <person name="Ng A.Y."/>
            <person name="Lim Z.W."/>
            <person name="Bezault E."/>
            <person name="Turner-Maier J."/>
            <person name="Johnson J."/>
            <person name="Alcazar R."/>
            <person name="Noh H.J."/>
            <person name="Russell P."/>
            <person name="Aken B."/>
            <person name="Alfoldi J."/>
            <person name="Amemiya C."/>
            <person name="Azzouzi N."/>
            <person name="Baroiller J.F."/>
            <person name="Barloy-Hubler F."/>
            <person name="Berlin A."/>
            <person name="Bloomquist R."/>
            <person name="Carleton K.L."/>
            <person name="Conte M.A."/>
            <person name="D'Cotta H."/>
            <person name="Eshel O."/>
            <person name="Gaffney L."/>
            <person name="Galibert F."/>
            <person name="Gante H.F."/>
            <person name="Gnerre S."/>
            <person name="Greuter L."/>
            <person name="Guyon R."/>
            <person name="Haddad N.S."/>
            <person name="Haerty W."/>
            <person name="Harris R.M."/>
            <person name="Hofmann H.A."/>
            <person name="Hourlier T."/>
            <person name="Hulata G."/>
            <person name="Jaffe D.B."/>
            <person name="Lara M."/>
            <person name="Lee A.P."/>
            <person name="MacCallum I."/>
            <person name="Mwaiko S."/>
            <person name="Nikaido M."/>
            <person name="Nishihara H."/>
            <person name="Ozouf-Costaz C."/>
            <person name="Penman D.J."/>
            <person name="Przybylski D."/>
            <person name="Rakotomanga M."/>
            <person name="Renn S.C.P."/>
            <person name="Ribeiro F.J."/>
            <person name="Ron M."/>
            <person name="Salzburger W."/>
            <person name="Sanchez-Pulido L."/>
            <person name="Santos M.E."/>
            <person name="Searle S."/>
            <person name="Sharpe T."/>
            <person name="Swofford R."/>
            <person name="Tan F.J."/>
            <person name="Williams L."/>
            <person name="Young S."/>
            <person name="Yin S."/>
            <person name="Okada N."/>
            <person name="Kocher T.D."/>
            <person name="Miska E.A."/>
            <person name="Lander E.S."/>
            <person name="Venkatesh B."/>
            <person name="Fernald R.D."/>
            <person name="Meyer A."/>
            <person name="Ponting C.P."/>
            <person name="Streelman J.T."/>
            <person name="Lindblad-Toh K."/>
            <person name="Seehausen O."/>
            <person name="Di Palma F."/>
        </authorList>
    </citation>
    <scope>NUCLEOTIDE SEQUENCE</scope>
</reference>
<dbReference type="Gene3D" id="3.30.200.20">
    <property type="entry name" value="Phosphorylase Kinase, domain 1"/>
    <property type="match status" value="1"/>
</dbReference>
<dbReference type="AlphaFoldDB" id="A0A3P9D9T4"/>
<dbReference type="PROSITE" id="PS51741">
    <property type="entry name" value="F_BAR"/>
    <property type="match status" value="1"/>
</dbReference>
<dbReference type="SUPFAM" id="SSF55550">
    <property type="entry name" value="SH2 domain"/>
    <property type="match status" value="1"/>
</dbReference>
<evidence type="ECO:0000256" key="15">
    <source>
        <dbReference type="PROSITE-ProRule" id="PRU10141"/>
    </source>
</evidence>
<feature type="domain" description="F-BAR" evidence="20">
    <location>
        <begin position="1"/>
        <end position="270"/>
    </location>
</feature>
<dbReference type="SMART" id="SM00055">
    <property type="entry name" value="FCH"/>
    <property type="match status" value="1"/>
</dbReference>
<dbReference type="InterPro" id="IPR050198">
    <property type="entry name" value="Non-receptor_tyrosine_kinases"/>
</dbReference>
<organism evidence="21 22">
    <name type="scientific">Maylandia zebra</name>
    <name type="common">zebra mbuna</name>
    <dbReference type="NCBI Taxonomy" id="106582"/>
    <lineage>
        <taxon>Eukaryota</taxon>
        <taxon>Metazoa</taxon>
        <taxon>Chordata</taxon>
        <taxon>Craniata</taxon>
        <taxon>Vertebrata</taxon>
        <taxon>Euteleostomi</taxon>
        <taxon>Actinopterygii</taxon>
        <taxon>Neopterygii</taxon>
        <taxon>Teleostei</taxon>
        <taxon>Neoteleostei</taxon>
        <taxon>Acanthomorphata</taxon>
        <taxon>Ovalentaria</taxon>
        <taxon>Cichlomorphae</taxon>
        <taxon>Cichliformes</taxon>
        <taxon>Cichlidae</taxon>
        <taxon>African cichlids</taxon>
        <taxon>Pseudocrenilabrinae</taxon>
        <taxon>Haplochromini</taxon>
        <taxon>Maylandia</taxon>
        <taxon>Maylandia zebra complex</taxon>
    </lineage>
</organism>
<evidence type="ECO:0000256" key="9">
    <source>
        <dbReference type="ARBA" id="ARBA00051245"/>
    </source>
</evidence>
<dbReference type="InterPro" id="IPR017441">
    <property type="entry name" value="Protein_kinase_ATP_BS"/>
</dbReference>
<dbReference type="GO" id="GO:0005524">
    <property type="term" value="F:ATP binding"/>
    <property type="evidence" value="ECO:0007669"/>
    <property type="project" value="UniProtKB-UniRule"/>
</dbReference>
<keyword evidence="6 10" id="KW-0067">ATP-binding</keyword>
<dbReference type="PROSITE" id="PS50001">
    <property type="entry name" value="SH2"/>
    <property type="match status" value="1"/>
</dbReference>
<dbReference type="PRINTS" id="PR00401">
    <property type="entry name" value="SH2DOMAIN"/>
</dbReference>
<dbReference type="FunFam" id="1.20.1270.60:FF:000029">
    <property type="entry name" value="Tyrosine-protein kinase"/>
    <property type="match status" value="1"/>
</dbReference>
<feature type="region of interest" description="Disordered" evidence="17">
    <location>
        <begin position="345"/>
        <end position="378"/>
    </location>
</feature>
<dbReference type="InterPro" id="IPR027267">
    <property type="entry name" value="AH/BAR_dom_sf"/>
</dbReference>
<evidence type="ECO:0000313" key="21">
    <source>
        <dbReference type="Ensembl" id="ENSMZEP00005031119.1"/>
    </source>
</evidence>
<dbReference type="Proteomes" id="UP000265160">
    <property type="component" value="LG7"/>
</dbReference>
<keyword evidence="2 10" id="KW-0808">Transferase</keyword>
<evidence type="ECO:0000256" key="11">
    <source>
        <dbReference type="PIRSR" id="PIRSR000632-1"/>
    </source>
</evidence>
<dbReference type="GeneTree" id="ENSGT00940000154997"/>
<dbReference type="FunFam" id="1.10.510.10:FF:000622">
    <property type="entry name" value="Tyrosine-protein kinase"/>
    <property type="match status" value="1"/>
</dbReference>
<dbReference type="Pfam" id="PF00017">
    <property type="entry name" value="SH2"/>
    <property type="match status" value="1"/>
</dbReference>
<evidence type="ECO:0000256" key="10">
    <source>
        <dbReference type="PIRNR" id="PIRNR000632"/>
    </source>
</evidence>
<dbReference type="PROSITE" id="PS00107">
    <property type="entry name" value="PROTEIN_KINASE_ATP"/>
    <property type="match status" value="1"/>
</dbReference>
<dbReference type="InterPro" id="IPR008266">
    <property type="entry name" value="Tyr_kinase_AS"/>
</dbReference>
<feature type="binding site" evidence="12">
    <location>
        <begin position="531"/>
        <end position="539"/>
    </location>
    <ligand>
        <name>ATP</name>
        <dbReference type="ChEBI" id="CHEBI:30616"/>
    </ligand>
</feature>
<feature type="compositionally biased region" description="Pro residues" evidence="17">
    <location>
        <begin position="350"/>
        <end position="360"/>
    </location>
</feature>